<dbReference type="InterPro" id="IPR016032">
    <property type="entry name" value="Sig_transdc_resp-reg_C-effctor"/>
</dbReference>
<name>A0A7W6IP66_9HYPH</name>
<comment type="caution">
    <text evidence="2">The sequence shown here is derived from an EMBL/GenBank/DDBJ whole genome shotgun (WGS) entry which is preliminary data.</text>
</comment>
<keyword evidence="2" id="KW-0238">DNA-binding</keyword>
<evidence type="ECO:0000259" key="1">
    <source>
        <dbReference type="SMART" id="SM00421"/>
    </source>
</evidence>
<reference evidence="2 3" key="1">
    <citation type="submission" date="2020-08" db="EMBL/GenBank/DDBJ databases">
        <title>Genomic Encyclopedia of Type Strains, Phase IV (KMG-IV): sequencing the most valuable type-strain genomes for metagenomic binning, comparative biology and taxonomic classification.</title>
        <authorList>
            <person name="Goeker M."/>
        </authorList>
    </citation>
    <scope>NUCLEOTIDE SEQUENCE [LARGE SCALE GENOMIC DNA]</scope>
    <source>
        <strain evidence="2 3">DSM 23447</strain>
    </source>
</reference>
<organism evidence="2 3">
    <name type="scientific">Devosia subaequoris</name>
    <dbReference type="NCBI Taxonomy" id="395930"/>
    <lineage>
        <taxon>Bacteria</taxon>
        <taxon>Pseudomonadati</taxon>
        <taxon>Pseudomonadota</taxon>
        <taxon>Alphaproteobacteria</taxon>
        <taxon>Hyphomicrobiales</taxon>
        <taxon>Devosiaceae</taxon>
        <taxon>Devosia</taxon>
    </lineage>
</organism>
<dbReference type="Gene3D" id="1.10.10.10">
    <property type="entry name" value="Winged helix-like DNA-binding domain superfamily/Winged helix DNA-binding domain"/>
    <property type="match status" value="1"/>
</dbReference>
<dbReference type="GO" id="GO:0006355">
    <property type="term" value="P:regulation of DNA-templated transcription"/>
    <property type="evidence" value="ECO:0007669"/>
    <property type="project" value="InterPro"/>
</dbReference>
<dbReference type="RefSeq" id="WP_183311987.1">
    <property type="nucleotide sequence ID" value="NZ_JACIEW010000007.1"/>
</dbReference>
<sequence length="357" mass="39358">MDSHERLREDLQATAASKAAWPAFLLKLSDLLGASEAVLGGGRPGSTDEFFAPRSEPDFITRYRDIYHQNNIIMHAVARQSVGAITLTDALPEIDEFRRSDFYNLCCVPQKLIHGLALNLASSTGWFGTLVINTSSEITRTQIELLRAIAPDVQRAVERWKWLEQLQLANRMTLDTLDMAGQGAVLLDRSGRVLDCNERAQAMLTDGRLLLRDGQIGCADMASHEALVRLIAHCLAQTGKGGGRLQVAGQDGDLMVQCAPCSAEMHYAAPLRPCAILMVTDPKDRMRQRMRDLTQRFGLTRAEIELALAVVETGSRKAAAEMRGVSDKTASSQLTSIFDKTGVRRQTELVRLLMHDG</sequence>
<accession>A0A7W6IP66</accession>
<dbReference type="Proteomes" id="UP000547011">
    <property type="component" value="Unassembled WGS sequence"/>
</dbReference>
<proteinExistence type="predicted"/>
<evidence type="ECO:0000313" key="3">
    <source>
        <dbReference type="Proteomes" id="UP000547011"/>
    </source>
</evidence>
<gene>
    <name evidence="2" type="ORF">GGR20_002848</name>
</gene>
<dbReference type="EMBL" id="JACIEW010000007">
    <property type="protein sequence ID" value="MBB4053191.1"/>
    <property type="molecule type" value="Genomic_DNA"/>
</dbReference>
<dbReference type="SUPFAM" id="SSF46894">
    <property type="entry name" value="C-terminal effector domain of the bipartite response regulators"/>
    <property type="match status" value="1"/>
</dbReference>
<dbReference type="InterPro" id="IPR036388">
    <property type="entry name" value="WH-like_DNA-bd_sf"/>
</dbReference>
<feature type="domain" description="HTH luxR-type" evidence="1">
    <location>
        <begin position="296"/>
        <end position="353"/>
    </location>
</feature>
<dbReference type="InterPro" id="IPR000792">
    <property type="entry name" value="Tscrpt_reg_LuxR_C"/>
</dbReference>
<evidence type="ECO:0000313" key="2">
    <source>
        <dbReference type="EMBL" id="MBB4053191.1"/>
    </source>
</evidence>
<dbReference type="AlphaFoldDB" id="A0A7W6IP66"/>
<protein>
    <submittedName>
        <fullName evidence="2">DNA-binding CsgD family transcriptional regulator/PAS domain-containing protein</fullName>
    </submittedName>
</protein>
<keyword evidence="3" id="KW-1185">Reference proteome</keyword>
<dbReference type="SMART" id="SM00421">
    <property type="entry name" value="HTH_LUXR"/>
    <property type="match status" value="1"/>
</dbReference>
<dbReference type="GO" id="GO:0003677">
    <property type="term" value="F:DNA binding"/>
    <property type="evidence" value="ECO:0007669"/>
    <property type="project" value="UniProtKB-KW"/>
</dbReference>